<evidence type="ECO:0000313" key="9">
    <source>
        <dbReference type="EMBL" id="SEO17495.1"/>
    </source>
</evidence>
<evidence type="ECO:0000256" key="6">
    <source>
        <dbReference type="ARBA" id="ARBA00023136"/>
    </source>
</evidence>
<feature type="transmembrane region" description="Helical" evidence="7">
    <location>
        <begin position="301"/>
        <end position="325"/>
    </location>
</feature>
<organism evidence="9 10">
    <name type="scientific">Amphibacillus marinus</name>
    <dbReference type="NCBI Taxonomy" id="872970"/>
    <lineage>
        <taxon>Bacteria</taxon>
        <taxon>Bacillati</taxon>
        <taxon>Bacillota</taxon>
        <taxon>Bacilli</taxon>
        <taxon>Bacillales</taxon>
        <taxon>Bacillaceae</taxon>
        <taxon>Amphibacillus</taxon>
    </lineage>
</organism>
<dbReference type="Proteomes" id="UP000199300">
    <property type="component" value="Unassembled WGS sequence"/>
</dbReference>
<feature type="transmembrane region" description="Helical" evidence="7">
    <location>
        <begin position="345"/>
        <end position="364"/>
    </location>
</feature>
<feature type="transmembrane region" description="Helical" evidence="7">
    <location>
        <begin position="202"/>
        <end position="225"/>
    </location>
</feature>
<feature type="transmembrane region" description="Helical" evidence="7">
    <location>
        <begin position="76"/>
        <end position="95"/>
    </location>
</feature>
<dbReference type="InterPro" id="IPR020846">
    <property type="entry name" value="MFS_dom"/>
</dbReference>
<dbReference type="PANTHER" id="PTHR43414">
    <property type="entry name" value="MULTIDRUG RESISTANCE PROTEIN MDTG"/>
    <property type="match status" value="1"/>
</dbReference>
<reference evidence="9 10" key="1">
    <citation type="submission" date="2016-10" db="EMBL/GenBank/DDBJ databases">
        <authorList>
            <person name="de Groot N.N."/>
        </authorList>
    </citation>
    <scope>NUCLEOTIDE SEQUENCE [LARGE SCALE GENOMIC DNA]</scope>
    <source>
        <strain evidence="9 10">CGMCC 1.10434</strain>
    </source>
</reference>
<proteinExistence type="predicted"/>
<feature type="transmembrane region" description="Helical" evidence="7">
    <location>
        <begin position="43"/>
        <end position="64"/>
    </location>
</feature>
<evidence type="ECO:0000256" key="3">
    <source>
        <dbReference type="ARBA" id="ARBA00022475"/>
    </source>
</evidence>
<evidence type="ECO:0000313" key="10">
    <source>
        <dbReference type="Proteomes" id="UP000199300"/>
    </source>
</evidence>
<feature type="transmembrane region" description="Helical" evidence="7">
    <location>
        <begin position="133"/>
        <end position="152"/>
    </location>
</feature>
<comment type="subcellular location">
    <subcellularLocation>
        <location evidence="1">Cell membrane</location>
        <topology evidence="1">Multi-pass membrane protein</topology>
    </subcellularLocation>
</comment>
<feature type="transmembrane region" description="Helical" evidence="7">
    <location>
        <begin position="7"/>
        <end position="31"/>
    </location>
</feature>
<dbReference type="PANTHER" id="PTHR43414:SF3">
    <property type="entry name" value="LMO2377 PROTEIN"/>
    <property type="match status" value="1"/>
</dbReference>
<dbReference type="InterPro" id="IPR011701">
    <property type="entry name" value="MFS"/>
</dbReference>
<name>A0A1H8MJB3_9BACI</name>
<accession>A0A1H8MJB3</accession>
<feature type="domain" description="Major facilitator superfamily (MFS) profile" evidence="8">
    <location>
        <begin position="5"/>
        <end position="392"/>
    </location>
</feature>
<dbReference type="STRING" id="872970.SAMN04488134_104177"/>
<feature type="transmembrane region" description="Helical" evidence="7">
    <location>
        <begin position="101"/>
        <end position="121"/>
    </location>
</feature>
<feature type="transmembrane region" description="Helical" evidence="7">
    <location>
        <begin position="245"/>
        <end position="264"/>
    </location>
</feature>
<protein>
    <submittedName>
        <fullName evidence="9">Predicted arabinose efflux permease, MFS family</fullName>
    </submittedName>
</protein>
<dbReference type="EMBL" id="FODJ01000004">
    <property type="protein sequence ID" value="SEO17495.1"/>
    <property type="molecule type" value="Genomic_DNA"/>
</dbReference>
<evidence type="ECO:0000256" key="4">
    <source>
        <dbReference type="ARBA" id="ARBA00022692"/>
    </source>
</evidence>
<sequence length="400" mass="43550">MVKKNVAIMWFANFFIAGSITMVQPFLSLYIHTLGNHSASQVQTWSGLIFSITFVTAFIFSPIWGKIGDRYGRKPILVAFAFGLSISLFLMGLVTSIPQLFLLRMFMGIFTGFISMSQALISTQTSKRVAGQVLGTLQTGSITGTLMGPLIGGALADLFGYSATFQWLAAVLIFASLLVLFGIKEFRIQEDERPIKYTSRQVILHILRQPMLLIVMIMSMIVQIANFSVQPILSLFVGDINGPANIAFFSGLAFSAAGLGNLLMARKWGGLGDRIGYIKLLTWLLFAAGLIYLPGGMVTSLWQLVIIRFLLGIAIGGIIPIRIAYIRQEAPISMQGEVLGYNTSLRFFGNMIGPMLGGTISAYFGYSTVFVTTGILLLMSGGIMAIAQRKHPELAANHAA</sequence>
<evidence type="ECO:0000256" key="5">
    <source>
        <dbReference type="ARBA" id="ARBA00022989"/>
    </source>
</evidence>
<evidence type="ECO:0000256" key="7">
    <source>
        <dbReference type="SAM" id="Phobius"/>
    </source>
</evidence>
<keyword evidence="10" id="KW-1185">Reference proteome</keyword>
<feature type="transmembrane region" description="Helical" evidence="7">
    <location>
        <begin position="276"/>
        <end position="295"/>
    </location>
</feature>
<keyword evidence="5 7" id="KW-1133">Transmembrane helix</keyword>
<feature type="transmembrane region" description="Helical" evidence="7">
    <location>
        <begin position="370"/>
        <end position="387"/>
    </location>
</feature>
<evidence type="ECO:0000256" key="2">
    <source>
        <dbReference type="ARBA" id="ARBA00022448"/>
    </source>
</evidence>
<dbReference type="GO" id="GO:0022857">
    <property type="term" value="F:transmembrane transporter activity"/>
    <property type="evidence" value="ECO:0007669"/>
    <property type="project" value="InterPro"/>
</dbReference>
<keyword evidence="3" id="KW-1003">Cell membrane</keyword>
<dbReference type="AlphaFoldDB" id="A0A1H8MJB3"/>
<gene>
    <name evidence="9" type="ORF">SAMN04488134_104177</name>
</gene>
<keyword evidence="4 7" id="KW-0812">Transmembrane</keyword>
<evidence type="ECO:0000256" key="1">
    <source>
        <dbReference type="ARBA" id="ARBA00004651"/>
    </source>
</evidence>
<dbReference type="Pfam" id="PF07690">
    <property type="entry name" value="MFS_1"/>
    <property type="match status" value="1"/>
</dbReference>
<feature type="transmembrane region" description="Helical" evidence="7">
    <location>
        <begin position="158"/>
        <end position="181"/>
    </location>
</feature>
<dbReference type="InterPro" id="IPR001958">
    <property type="entry name" value="Tet-R_TetA/multi-R_MdtG-like"/>
</dbReference>
<evidence type="ECO:0000259" key="8">
    <source>
        <dbReference type="PROSITE" id="PS50850"/>
    </source>
</evidence>
<dbReference type="GO" id="GO:0005886">
    <property type="term" value="C:plasma membrane"/>
    <property type="evidence" value="ECO:0007669"/>
    <property type="project" value="UniProtKB-SubCell"/>
</dbReference>
<dbReference type="PRINTS" id="PR01035">
    <property type="entry name" value="TCRTETA"/>
</dbReference>
<dbReference type="Gene3D" id="1.20.1250.20">
    <property type="entry name" value="MFS general substrate transporter like domains"/>
    <property type="match status" value="1"/>
</dbReference>
<dbReference type="InterPro" id="IPR036259">
    <property type="entry name" value="MFS_trans_sf"/>
</dbReference>
<keyword evidence="6 7" id="KW-0472">Membrane</keyword>
<keyword evidence="2" id="KW-0813">Transport</keyword>
<dbReference type="SUPFAM" id="SSF103473">
    <property type="entry name" value="MFS general substrate transporter"/>
    <property type="match status" value="1"/>
</dbReference>
<dbReference type="PROSITE" id="PS50850">
    <property type="entry name" value="MFS"/>
    <property type="match status" value="1"/>
</dbReference>